<dbReference type="GO" id="GO:0044773">
    <property type="term" value="P:mitotic DNA damage checkpoint signaling"/>
    <property type="evidence" value="ECO:0007669"/>
    <property type="project" value="TreeGrafter"/>
</dbReference>
<evidence type="ECO:0000256" key="2">
    <source>
        <dbReference type="ARBA" id="ARBA00022723"/>
    </source>
</evidence>
<reference evidence="7" key="1">
    <citation type="journal article" date="2020" name="Fungal Divers.">
        <title>Resolving the Mortierellaceae phylogeny through synthesis of multi-gene phylogenetics and phylogenomics.</title>
        <authorList>
            <person name="Vandepol N."/>
            <person name="Liber J."/>
            <person name="Desiro A."/>
            <person name="Na H."/>
            <person name="Kennedy M."/>
            <person name="Barry K."/>
            <person name="Grigoriev I.V."/>
            <person name="Miller A.N."/>
            <person name="O'Donnell K."/>
            <person name="Stajich J.E."/>
            <person name="Bonito G."/>
        </authorList>
    </citation>
    <scope>NUCLEOTIDE SEQUENCE</scope>
    <source>
        <strain evidence="7">NVP1</strain>
    </source>
</reference>
<feature type="compositionally biased region" description="Low complexity" evidence="6">
    <location>
        <begin position="328"/>
        <end position="344"/>
    </location>
</feature>
<feature type="region of interest" description="Disordered" evidence="6">
    <location>
        <begin position="322"/>
        <end position="415"/>
    </location>
</feature>
<dbReference type="EMBL" id="JAAAUY010000380">
    <property type="protein sequence ID" value="KAF9330657.1"/>
    <property type="molecule type" value="Genomic_DNA"/>
</dbReference>
<feature type="compositionally biased region" description="Gly residues" evidence="6">
    <location>
        <begin position="111"/>
        <end position="122"/>
    </location>
</feature>
<protein>
    <recommendedName>
        <fullName evidence="9">Coiled-coil domain-containing protein 16</fullName>
    </recommendedName>
</protein>
<feature type="compositionally biased region" description="Basic and acidic residues" evidence="6">
    <location>
        <begin position="141"/>
        <end position="150"/>
    </location>
</feature>
<dbReference type="AlphaFoldDB" id="A0A9P5SLQ1"/>
<feature type="compositionally biased region" description="Basic and acidic residues" evidence="6">
    <location>
        <begin position="358"/>
        <end position="372"/>
    </location>
</feature>
<keyword evidence="2" id="KW-0479">Metal-binding</keyword>
<evidence type="ECO:0008006" key="9">
    <source>
        <dbReference type="Google" id="ProtNLM"/>
    </source>
</evidence>
<dbReference type="GO" id="GO:0008270">
    <property type="term" value="F:zinc ion binding"/>
    <property type="evidence" value="ECO:0007669"/>
    <property type="project" value="UniProtKB-KW"/>
</dbReference>
<gene>
    <name evidence="7" type="ORF">BG006_006409</name>
</gene>
<evidence type="ECO:0000256" key="4">
    <source>
        <dbReference type="ARBA" id="ARBA00022833"/>
    </source>
</evidence>
<keyword evidence="8" id="KW-1185">Reference proteome</keyword>
<dbReference type="InterPro" id="IPR040050">
    <property type="entry name" value="ZNF830-like"/>
</dbReference>
<dbReference type="GO" id="GO:0033260">
    <property type="term" value="P:nuclear DNA replication"/>
    <property type="evidence" value="ECO:0007669"/>
    <property type="project" value="TreeGrafter"/>
</dbReference>
<feature type="compositionally biased region" description="Acidic residues" evidence="6">
    <location>
        <begin position="190"/>
        <end position="203"/>
    </location>
</feature>
<feature type="region of interest" description="Disordered" evidence="6">
    <location>
        <begin position="244"/>
        <end position="300"/>
    </location>
</feature>
<evidence type="ECO:0000313" key="8">
    <source>
        <dbReference type="Proteomes" id="UP000696485"/>
    </source>
</evidence>
<dbReference type="PANTHER" id="PTHR13278">
    <property type="entry name" value="ZINC FINGER PROTEIN 830"/>
    <property type="match status" value="1"/>
</dbReference>
<keyword evidence="5" id="KW-0539">Nucleus</keyword>
<accession>A0A9P5SLQ1</accession>
<feature type="compositionally biased region" description="Low complexity" evidence="6">
    <location>
        <begin position="257"/>
        <end position="273"/>
    </location>
</feature>
<feature type="compositionally biased region" description="Acidic residues" evidence="6">
    <location>
        <begin position="159"/>
        <end position="169"/>
    </location>
</feature>
<organism evidence="7 8">
    <name type="scientific">Podila minutissima</name>
    <dbReference type="NCBI Taxonomy" id="64525"/>
    <lineage>
        <taxon>Eukaryota</taxon>
        <taxon>Fungi</taxon>
        <taxon>Fungi incertae sedis</taxon>
        <taxon>Mucoromycota</taxon>
        <taxon>Mortierellomycotina</taxon>
        <taxon>Mortierellomycetes</taxon>
        <taxon>Mortierellales</taxon>
        <taxon>Mortierellaceae</taxon>
        <taxon>Podila</taxon>
    </lineage>
</organism>
<keyword evidence="3" id="KW-0863">Zinc-finger</keyword>
<keyword evidence="4" id="KW-0862">Zinc</keyword>
<comment type="subcellular location">
    <subcellularLocation>
        <location evidence="1">Nucleus</location>
    </subcellularLocation>
</comment>
<dbReference type="GO" id="GO:0033314">
    <property type="term" value="P:mitotic DNA replication checkpoint signaling"/>
    <property type="evidence" value="ECO:0007669"/>
    <property type="project" value="TreeGrafter"/>
</dbReference>
<evidence type="ECO:0000256" key="1">
    <source>
        <dbReference type="ARBA" id="ARBA00004123"/>
    </source>
</evidence>
<feature type="compositionally biased region" description="Acidic residues" evidence="6">
    <location>
        <begin position="286"/>
        <end position="297"/>
    </location>
</feature>
<evidence type="ECO:0000256" key="3">
    <source>
        <dbReference type="ARBA" id="ARBA00022771"/>
    </source>
</evidence>
<dbReference type="GO" id="GO:0005681">
    <property type="term" value="C:spliceosomal complex"/>
    <property type="evidence" value="ECO:0007669"/>
    <property type="project" value="InterPro"/>
</dbReference>
<evidence type="ECO:0000256" key="6">
    <source>
        <dbReference type="SAM" id="MobiDB-lite"/>
    </source>
</evidence>
<comment type="caution">
    <text evidence="7">The sequence shown here is derived from an EMBL/GenBank/DDBJ whole genome shotgun (WGS) entry which is preliminary data.</text>
</comment>
<feature type="compositionally biased region" description="Acidic residues" evidence="6">
    <location>
        <begin position="385"/>
        <end position="406"/>
    </location>
</feature>
<evidence type="ECO:0000313" key="7">
    <source>
        <dbReference type="EMBL" id="KAF9330657.1"/>
    </source>
</evidence>
<dbReference type="GO" id="GO:0003676">
    <property type="term" value="F:nucleic acid binding"/>
    <property type="evidence" value="ECO:0007669"/>
    <property type="project" value="InterPro"/>
</dbReference>
<feature type="region of interest" description="Disordered" evidence="6">
    <location>
        <begin position="92"/>
        <end position="219"/>
    </location>
</feature>
<proteinExistence type="predicted"/>
<name>A0A9P5SLQ1_9FUNG</name>
<evidence type="ECO:0000256" key="5">
    <source>
        <dbReference type="ARBA" id="ARBA00023242"/>
    </source>
</evidence>
<feature type="compositionally biased region" description="Acidic residues" evidence="6">
    <location>
        <begin position="127"/>
        <end position="140"/>
    </location>
</feature>
<sequence>MSKDVRRLFAAQKAAKAGSPSLAASAKKVTHPLAKYDPKTMRLSCAICGPAVPIKSDSLWNAHLVSKAHQEAVAKLRAVKEQMQKRELAEAERAKLQQQQQQQIGVKRKAGGSGGGGGGLGGLVAYDDSESESEEEEESATEPKRAKIEEQDQQPEPVEMIDSEDEEDVTAGLPAGFFDSSSGVVAQESADPEAEEPPAEGDMEGVLPAGFFDDPEEDARIRAEVGGATADLQQRQLDAEFKALQAELAKTTETQDQPSQQRESGQESGSAQQNTVANADQTPYDAQEEPEDEELEESVLARIEEEYQLFVEMQERLEALRMKKERITAQGSAPTPTTPTAIPKPKAKSSKQKSILDVVREQEQARKEKERQAAAAFAKLKGSDDSEMASEDDDKEDSEDDEDIEAMMDWRAKRV</sequence>
<dbReference type="Proteomes" id="UP000696485">
    <property type="component" value="Unassembled WGS sequence"/>
</dbReference>
<dbReference type="PANTHER" id="PTHR13278:SF0">
    <property type="entry name" value="ZINC FINGER PROTEIN 830"/>
    <property type="match status" value="1"/>
</dbReference>